<name>L0WAE5_9GAMM</name>
<protein>
    <submittedName>
        <fullName evidence="1">Uncharacterized protein</fullName>
    </submittedName>
</protein>
<gene>
    <name evidence="1" type="ORF">A11A3_10676</name>
</gene>
<dbReference type="PATRIC" id="fig|1177179.3.peg.2129"/>
<dbReference type="AlphaFoldDB" id="L0WAE5"/>
<keyword evidence="2" id="KW-1185">Reference proteome</keyword>
<sequence>MQNVVAIPANPALVNSTEDFLHAVEHDRKDSAEKFIHMVDHLTDRILSLFLVEPANMAQLSSGQQKIIDFAVSTGGKASSMLTRQIFKKVTNKEFAPVVENVKAMYWQAGADNDNHAYIAFPVDDAFAAQFRQAAELCAEGKGTQDVELVTRAMGSVADKIIDEVFVANTKVVKIGFVTQKALNVGVDGSRKAVHAVNNKVLRNLSDEELKGYMAHYQGILRQRG</sequence>
<proteinExistence type="predicted"/>
<reference evidence="1 2" key="1">
    <citation type="journal article" date="2012" name="J. Bacteriol.">
        <title>Genome Sequence of the Alkane-Degrading Bacterium Alcanivorax hongdengensis Type Strain A-11-3.</title>
        <authorList>
            <person name="Lai Q."/>
            <person name="Shao Z."/>
        </authorList>
    </citation>
    <scope>NUCLEOTIDE SEQUENCE [LARGE SCALE GENOMIC DNA]</scope>
    <source>
        <strain evidence="1 2">A-11-3</strain>
    </source>
</reference>
<dbReference type="EMBL" id="AMRJ01000016">
    <property type="protein sequence ID" value="EKF73964.1"/>
    <property type="molecule type" value="Genomic_DNA"/>
</dbReference>
<dbReference type="RefSeq" id="WP_008929312.1">
    <property type="nucleotide sequence ID" value="NZ_AMRJ01000016.1"/>
</dbReference>
<evidence type="ECO:0000313" key="2">
    <source>
        <dbReference type="Proteomes" id="UP000010164"/>
    </source>
</evidence>
<comment type="caution">
    <text evidence="1">The sequence shown here is derived from an EMBL/GenBank/DDBJ whole genome shotgun (WGS) entry which is preliminary data.</text>
</comment>
<accession>L0WAE5</accession>
<evidence type="ECO:0000313" key="1">
    <source>
        <dbReference type="EMBL" id="EKF73964.1"/>
    </source>
</evidence>
<dbReference type="Proteomes" id="UP000010164">
    <property type="component" value="Unassembled WGS sequence"/>
</dbReference>
<dbReference type="OrthoDB" id="6075867at2"/>
<organism evidence="1 2">
    <name type="scientific">Alcanivorax hongdengensis A-11-3</name>
    <dbReference type="NCBI Taxonomy" id="1177179"/>
    <lineage>
        <taxon>Bacteria</taxon>
        <taxon>Pseudomonadati</taxon>
        <taxon>Pseudomonadota</taxon>
        <taxon>Gammaproteobacteria</taxon>
        <taxon>Oceanospirillales</taxon>
        <taxon>Alcanivoracaceae</taxon>
        <taxon>Alcanivorax</taxon>
    </lineage>
</organism>